<name>A0ABZ1I2A8_9PSEU</name>
<dbReference type="InterPro" id="IPR014718">
    <property type="entry name" value="GH-type_carb-bd"/>
</dbReference>
<organism evidence="1 2">
    <name type="scientific">Amycolatopsis rhabdoformis</name>
    <dbReference type="NCBI Taxonomy" id="1448059"/>
    <lineage>
        <taxon>Bacteria</taxon>
        <taxon>Bacillati</taxon>
        <taxon>Actinomycetota</taxon>
        <taxon>Actinomycetes</taxon>
        <taxon>Pseudonocardiales</taxon>
        <taxon>Pseudonocardiaceae</taxon>
        <taxon>Amycolatopsis</taxon>
    </lineage>
</organism>
<accession>A0ABZ1I2A8</accession>
<dbReference type="Gene3D" id="2.70.98.10">
    <property type="match status" value="1"/>
</dbReference>
<proteinExistence type="predicted"/>
<gene>
    <name evidence="1" type="ORF">VSH64_35275</name>
</gene>
<reference evidence="1 2" key="1">
    <citation type="journal article" date="2015" name="Int. J. Syst. Evol. Microbiol.">
        <title>Amycolatopsis rhabdoformis sp. nov., an actinomycete isolated from a tropical forest soil.</title>
        <authorList>
            <person name="Souza W.R."/>
            <person name="Silva R.E."/>
            <person name="Goodfellow M."/>
            <person name="Busarakam K."/>
            <person name="Figueiro F.S."/>
            <person name="Ferreira D."/>
            <person name="Rodrigues-Filho E."/>
            <person name="Moraes L.A.B."/>
            <person name="Zucchi T.D."/>
        </authorList>
    </citation>
    <scope>NUCLEOTIDE SEQUENCE [LARGE SCALE GENOMIC DNA]</scope>
    <source>
        <strain evidence="1 2">NCIMB 14900</strain>
    </source>
</reference>
<evidence type="ECO:0000313" key="1">
    <source>
        <dbReference type="EMBL" id="WSE28071.1"/>
    </source>
</evidence>
<evidence type="ECO:0000313" key="2">
    <source>
        <dbReference type="Proteomes" id="UP001330812"/>
    </source>
</evidence>
<dbReference type="EMBL" id="CP142149">
    <property type="protein sequence ID" value="WSE28071.1"/>
    <property type="molecule type" value="Genomic_DNA"/>
</dbReference>
<protein>
    <submittedName>
        <fullName evidence="1">DUF4380 domain-containing protein</fullName>
    </submittedName>
</protein>
<dbReference type="Proteomes" id="UP001330812">
    <property type="component" value="Chromosome"/>
</dbReference>
<keyword evidence="2" id="KW-1185">Reference proteome</keyword>
<dbReference type="RefSeq" id="WP_326567073.1">
    <property type="nucleotide sequence ID" value="NZ_CP142149.1"/>
</dbReference>
<sequence>MVTDVVWLDNGVLRLGVVPALGGRLLSLVHDGIELLWRNPALLGDDLLPLDGRDPVPNSGRMGDWVNYGGDKTWPAPQGWDGPGEWAGPPDPVLDSGPYAVSGLSSLAVTLTSGVDPRTGLRFTRSLTLGSGASYTLQLTAENCSAAPVRWALWNVTQLPGGGTVVAGLAGTRAPAVVELVAGTGNPKYTVDGATLVVPPQDVVGKLGVPDTAGWVSCGVDETTLTLAFDVEPGADYPDAGSPLEIWLEHPLPEPLADLGDLDPPARIVELEALGPLTTLAPGETTSLTVTGTVSSG</sequence>
<dbReference type="Pfam" id="PF14315">
    <property type="entry name" value="DUF4380"/>
    <property type="match status" value="1"/>
</dbReference>
<dbReference type="InterPro" id="IPR025488">
    <property type="entry name" value="DUF4380"/>
</dbReference>